<name>A0A1T4TKR7_9HYPH</name>
<reference evidence="2" key="1">
    <citation type="submission" date="2017-02" db="EMBL/GenBank/DDBJ databases">
        <authorList>
            <person name="Varghese N."/>
            <person name="Submissions S."/>
        </authorList>
    </citation>
    <scope>NUCLEOTIDE SEQUENCE [LARGE SCALE GENOMIC DNA]</scope>
    <source>
        <strain evidence="2">ATCC 27094</strain>
    </source>
</reference>
<sequence>MLIAWLSRSVWRTSVRAASTAAILWCGIVLEARAQAPSQVNIPLQLMAVSGSYYRLAIDVGINGGTPQLYMFDTGSAPFAAAFNPNTWGGFSGQTRVPDSPYPHGNNVFYCYGGGVACSTGNIIGNRLQIQSLSFAGGVTLTANPGYAVEAISQLNFGSTSYSFPSYFNDPTARPPFSDLFGPFYGVFGAGNFTQGTLGGVLGQTIVSGLTQGYMVAANGQANPASSVNPPQQTDGINVSVGGHTQAVTTCSPCVTVGLTPQILGQFAPVGTPGTTGRTGVISVPSSSDSFNNPYVPYGTAPGNNGSTQYGATFTIGLAAPGTSTPAVSSTGGTLLDTGTPSNYLSKTLNVPAVATNGQVIAGVTLTATAVTGNGSNTPIPGMTTSTSVMTNGGRPNTYDASFASNSQSILGIGFFLQNSVLYDLSDNVIAYTPYFVTDANLVTTAGGPLIVESTNVPLGLAGVISGPGGVQIGNGGDVQLSATNTYTGATQIASGGRLLVSGPGSIAASSGVTNDGTFDISRAWAPISIAALTGAGTTYLGANTLVLTNASGTFSGSIADGGSYPVGGGSLTIAGGTQGLSGANSYSGATTVQAGAQLNLLGTGNIVSSSGLANNGTFDI</sequence>
<proteinExistence type="predicted"/>
<gene>
    <name evidence="1" type="ORF">SAMN02745126_06472</name>
</gene>
<dbReference type="AlphaFoldDB" id="A0A1T4TKR7"/>
<keyword evidence="2" id="KW-1185">Reference proteome</keyword>
<organism evidence="1 2">
    <name type="scientific">Enhydrobacter aerosaccus</name>
    <dbReference type="NCBI Taxonomy" id="225324"/>
    <lineage>
        <taxon>Bacteria</taxon>
        <taxon>Pseudomonadati</taxon>
        <taxon>Pseudomonadota</taxon>
        <taxon>Alphaproteobacteria</taxon>
        <taxon>Hyphomicrobiales</taxon>
        <taxon>Enhydrobacter</taxon>
    </lineage>
</organism>
<dbReference type="EMBL" id="FUWJ01000020">
    <property type="protein sequence ID" value="SKA41103.1"/>
    <property type="molecule type" value="Genomic_DNA"/>
</dbReference>
<evidence type="ECO:0000313" key="2">
    <source>
        <dbReference type="Proteomes" id="UP000190092"/>
    </source>
</evidence>
<feature type="non-terminal residue" evidence="1">
    <location>
        <position position="621"/>
    </location>
</feature>
<evidence type="ECO:0000313" key="1">
    <source>
        <dbReference type="EMBL" id="SKA41103.1"/>
    </source>
</evidence>
<protein>
    <submittedName>
        <fullName evidence="1">Autotransporter-associated beta strand repeat-containing protein</fullName>
    </submittedName>
</protein>
<accession>A0A1T4TKR7</accession>
<dbReference type="Proteomes" id="UP000190092">
    <property type="component" value="Unassembled WGS sequence"/>
</dbReference>
<dbReference type="STRING" id="225324.SAMN02745126_06472"/>